<dbReference type="AlphaFoldDB" id="A0A396Z9C6"/>
<accession>A0A396Z9C6</accession>
<name>A0A396Z9C6_9LEPT</name>
<sequence length="94" mass="11314">MFLLDVVRRNNKTNFSAFLRRSFSSFLLKTTEFDDSFRFSEFFTFFPKQIVRSLILRSRESQNPFLFEFRTDFSFYILKRAVLLSFAIGPISLR</sequence>
<evidence type="ECO:0000313" key="2">
    <source>
        <dbReference type="Proteomes" id="UP000265798"/>
    </source>
</evidence>
<evidence type="ECO:0000313" key="1">
    <source>
        <dbReference type="EMBL" id="RHX89730.1"/>
    </source>
</evidence>
<reference evidence="2" key="1">
    <citation type="submission" date="2018-05" db="EMBL/GenBank/DDBJ databases">
        <title>Leptospira yasudae sp. nov. and Leptospira stimsonii sp. nov., two pathogenic species of the genus Leptospira isolated from environmental sources.</title>
        <authorList>
            <person name="Casanovas-Massana A."/>
            <person name="Hamond C."/>
            <person name="Santos L.A."/>
            <person name="Hacker K.P."/>
            <person name="Balassiano I."/>
            <person name="Medeiros M.A."/>
            <person name="Reis M.G."/>
            <person name="Ko A.I."/>
            <person name="Wunder E.A."/>
        </authorList>
    </citation>
    <scope>NUCLEOTIDE SEQUENCE [LARGE SCALE GENOMIC DNA]</scope>
    <source>
        <strain evidence="2">Yale</strain>
    </source>
</reference>
<organism evidence="1 2">
    <name type="scientific">Leptospira stimsonii</name>
    <dbReference type="NCBI Taxonomy" id="2202203"/>
    <lineage>
        <taxon>Bacteria</taxon>
        <taxon>Pseudomonadati</taxon>
        <taxon>Spirochaetota</taxon>
        <taxon>Spirochaetia</taxon>
        <taxon>Leptospirales</taxon>
        <taxon>Leptospiraceae</taxon>
        <taxon>Leptospira</taxon>
    </lineage>
</organism>
<comment type="caution">
    <text evidence="1">The sequence shown here is derived from an EMBL/GenBank/DDBJ whole genome shotgun (WGS) entry which is preliminary data.</text>
</comment>
<protein>
    <submittedName>
        <fullName evidence="1">Uncharacterized protein</fullName>
    </submittedName>
</protein>
<dbReference type="Proteomes" id="UP000265798">
    <property type="component" value="Unassembled WGS sequence"/>
</dbReference>
<proteinExistence type="predicted"/>
<gene>
    <name evidence="1" type="ORF">DLM75_12260</name>
</gene>
<dbReference type="EMBL" id="QHCT01000003">
    <property type="protein sequence ID" value="RHX89730.1"/>
    <property type="molecule type" value="Genomic_DNA"/>
</dbReference>